<protein>
    <submittedName>
        <fullName evidence="4">Uncharacterized protein</fullName>
    </submittedName>
</protein>
<keyword evidence="2" id="KW-1133">Transmembrane helix</keyword>
<accession>A0A915EUB1</accession>
<feature type="region of interest" description="Disordered" evidence="1">
    <location>
        <begin position="152"/>
        <end position="178"/>
    </location>
</feature>
<sequence>MDLQDLIAEPTEPIPQAIETTNTSETNFINETSSSTIPIIQSNLYASSNDHDAQAPWWMFVLMGGAIILAIFSLALLVVGQKKKEKRMKMQTILAPMGDNHHKYGASVKEILTTDDKPTGQMKDTGRDQCGQNNQQIGIEKQDNEKHSINYFDGDRSETESIQTEASGTVKRATTPTKTATKVQIDADVLSTDKLDSGGKE</sequence>
<dbReference type="WBParaSite" id="jg9061">
    <property type="protein sequence ID" value="jg9061"/>
    <property type="gene ID" value="jg9061"/>
</dbReference>
<evidence type="ECO:0000313" key="3">
    <source>
        <dbReference type="Proteomes" id="UP000887574"/>
    </source>
</evidence>
<keyword evidence="2" id="KW-0472">Membrane</keyword>
<keyword evidence="2" id="KW-0812">Transmembrane</keyword>
<dbReference type="AlphaFoldDB" id="A0A915EUB1"/>
<reference evidence="4" key="1">
    <citation type="submission" date="2022-11" db="UniProtKB">
        <authorList>
            <consortium name="WormBaseParasite"/>
        </authorList>
    </citation>
    <scope>IDENTIFICATION</scope>
</reference>
<proteinExistence type="predicted"/>
<organism evidence="3 4">
    <name type="scientific">Ditylenchus dipsaci</name>
    <dbReference type="NCBI Taxonomy" id="166011"/>
    <lineage>
        <taxon>Eukaryota</taxon>
        <taxon>Metazoa</taxon>
        <taxon>Ecdysozoa</taxon>
        <taxon>Nematoda</taxon>
        <taxon>Chromadorea</taxon>
        <taxon>Rhabditida</taxon>
        <taxon>Tylenchina</taxon>
        <taxon>Tylenchomorpha</taxon>
        <taxon>Sphaerularioidea</taxon>
        <taxon>Anguinidae</taxon>
        <taxon>Anguininae</taxon>
        <taxon>Ditylenchus</taxon>
    </lineage>
</organism>
<name>A0A915EUB1_9BILA</name>
<feature type="compositionally biased region" description="Low complexity" evidence="1">
    <location>
        <begin position="169"/>
        <end position="178"/>
    </location>
</feature>
<evidence type="ECO:0000256" key="2">
    <source>
        <dbReference type="SAM" id="Phobius"/>
    </source>
</evidence>
<dbReference type="Proteomes" id="UP000887574">
    <property type="component" value="Unplaced"/>
</dbReference>
<evidence type="ECO:0000256" key="1">
    <source>
        <dbReference type="SAM" id="MobiDB-lite"/>
    </source>
</evidence>
<feature type="transmembrane region" description="Helical" evidence="2">
    <location>
        <begin position="57"/>
        <end position="80"/>
    </location>
</feature>
<evidence type="ECO:0000313" key="4">
    <source>
        <dbReference type="WBParaSite" id="jg9061"/>
    </source>
</evidence>
<keyword evidence="3" id="KW-1185">Reference proteome</keyword>